<comment type="catalytic activity">
    <reaction evidence="5">
        <text>a D-aminoacyl-tRNA + H2O = a tRNA + a D-alpha-amino acid + H(+)</text>
        <dbReference type="Rhea" id="RHEA:13953"/>
        <dbReference type="Rhea" id="RHEA-COMP:10123"/>
        <dbReference type="Rhea" id="RHEA-COMP:10124"/>
        <dbReference type="ChEBI" id="CHEBI:15377"/>
        <dbReference type="ChEBI" id="CHEBI:15378"/>
        <dbReference type="ChEBI" id="CHEBI:59871"/>
        <dbReference type="ChEBI" id="CHEBI:78442"/>
        <dbReference type="ChEBI" id="CHEBI:79333"/>
        <dbReference type="EC" id="3.1.1.96"/>
    </reaction>
</comment>
<dbReference type="PANTHER" id="PTHR10472:SF5">
    <property type="entry name" value="D-AMINOACYL-TRNA DEACYLASE 1"/>
    <property type="match status" value="1"/>
</dbReference>
<dbReference type="CDD" id="cd00563">
    <property type="entry name" value="Dtyr_deacylase"/>
    <property type="match status" value="1"/>
</dbReference>
<dbReference type="SUPFAM" id="SSF69500">
    <property type="entry name" value="DTD-like"/>
    <property type="match status" value="1"/>
</dbReference>
<dbReference type="InterPro" id="IPR023509">
    <property type="entry name" value="DTD-like_sf"/>
</dbReference>
<dbReference type="NCBIfam" id="TIGR00256">
    <property type="entry name" value="D-aminoacyl-tRNA deacylase"/>
    <property type="match status" value="1"/>
</dbReference>
<dbReference type="GO" id="GO:0005737">
    <property type="term" value="C:cytoplasm"/>
    <property type="evidence" value="ECO:0007669"/>
    <property type="project" value="UniProtKB-SubCell"/>
</dbReference>
<dbReference type="InterPro" id="IPR003732">
    <property type="entry name" value="Daa-tRNA_deacyls_DTD"/>
</dbReference>
<proteinExistence type="inferred from homology"/>
<dbReference type="Gene3D" id="3.50.80.10">
    <property type="entry name" value="D-tyrosyl-tRNA(Tyr) deacylase"/>
    <property type="match status" value="1"/>
</dbReference>
<evidence type="ECO:0000313" key="8">
    <source>
        <dbReference type="Proteomes" id="UP000054350"/>
    </source>
</evidence>
<comment type="similarity">
    <text evidence="1 6">Belongs to the DTD family.</text>
</comment>
<dbReference type="EMBL" id="GG745332">
    <property type="protein sequence ID" value="KNE58036.1"/>
    <property type="molecule type" value="Genomic_DNA"/>
</dbReference>
<sequence length="152" mass="16734">MRAVLQRVTQASVAVDGAVISSIGKGLCVLVGITKDDTPDDMEYIIRKILNTRLWEDKDGAMWKTSVKDAGLEVLCVSQFTLYGTVAKGNKPDFHLAMGAAGSRDFYHTFLDKLKEAYSADKIKDGQFQAMMQVSLTNDGPVTLTIDSRIRK</sequence>
<comment type="subcellular location">
    <subcellularLocation>
        <location evidence="6">Cytoplasm</location>
    </subcellularLocation>
</comment>
<dbReference type="AlphaFoldDB" id="A0A0L0S6L4"/>
<dbReference type="OrthoDB" id="275783at2759"/>
<dbReference type="eggNOG" id="KOG3323">
    <property type="taxonomic scope" value="Eukaryota"/>
</dbReference>
<keyword evidence="6" id="KW-0963">Cytoplasm</keyword>
<keyword evidence="6" id="KW-0378">Hydrolase</keyword>
<dbReference type="FunFam" id="3.50.80.10:FF:000001">
    <property type="entry name" value="D-aminoacyl-tRNA deacylase"/>
    <property type="match status" value="1"/>
</dbReference>
<reference evidence="7 8" key="1">
    <citation type="submission" date="2009-11" db="EMBL/GenBank/DDBJ databases">
        <title>Annotation of Allomyces macrogynus ATCC 38327.</title>
        <authorList>
            <consortium name="The Broad Institute Genome Sequencing Platform"/>
            <person name="Russ C."/>
            <person name="Cuomo C."/>
            <person name="Burger G."/>
            <person name="Gray M.W."/>
            <person name="Holland P.W.H."/>
            <person name="King N."/>
            <person name="Lang F.B.F."/>
            <person name="Roger A.J."/>
            <person name="Ruiz-Trillo I."/>
            <person name="Young S.K."/>
            <person name="Zeng Q."/>
            <person name="Gargeya S."/>
            <person name="Fitzgerald M."/>
            <person name="Haas B."/>
            <person name="Abouelleil A."/>
            <person name="Alvarado L."/>
            <person name="Arachchi H.M."/>
            <person name="Berlin A."/>
            <person name="Chapman S.B."/>
            <person name="Gearin G."/>
            <person name="Goldberg J."/>
            <person name="Griggs A."/>
            <person name="Gujja S."/>
            <person name="Hansen M."/>
            <person name="Heiman D."/>
            <person name="Howarth C."/>
            <person name="Larimer J."/>
            <person name="Lui A."/>
            <person name="MacDonald P.J.P."/>
            <person name="McCowen C."/>
            <person name="Montmayeur A."/>
            <person name="Murphy C."/>
            <person name="Neiman D."/>
            <person name="Pearson M."/>
            <person name="Priest M."/>
            <person name="Roberts A."/>
            <person name="Saif S."/>
            <person name="Shea T."/>
            <person name="Sisk P."/>
            <person name="Stolte C."/>
            <person name="Sykes S."/>
            <person name="Wortman J."/>
            <person name="Nusbaum C."/>
            <person name="Birren B."/>
        </authorList>
    </citation>
    <scope>NUCLEOTIDE SEQUENCE [LARGE SCALE GENOMIC DNA]</scope>
    <source>
        <strain evidence="7 8">ATCC 38327</strain>
    </source>
</reference>
<evidence type="ECO:0000256" key="5">
    <source>
        <dbReference type="ARBA" id="ARBA00048018"/>
    </source>
</evidence>
<dbReference type="GO" id="GO:0051500">
    <property type="term" value="F:D-tyrosyl-tRNA(Tyr) deacylase activity"/>
    <property type="evidence" value="ECO:0007669"/>
    <property type="project" value="TreeGrafter"/>
</dbReference>
<keyword evidence="6" id="KW-0820">tRNA-binding</keyword>
<evidence type="ECO:0000256" key="6">
    <source>
        <dbReference type="RuleBase" id="RU003470"/>
    </source>
</evidence>
<accession>A0A0L0S6L4</accession>
<evidence type="ECO:0000313" key="7">
    <source>
        <dbReference type="EMBL" id="KNE58036.1"/>
    </source>
</evidence>
<dbReference type="GO" id="GO:0000049">
    <property type="term" value="F:tRNA binding"/>
    <property type="evidence" value="ECO:0007669"/>
    <property type="project" value="UniProtKB-KW"/>
</dbReference>
<dbReference type="PANTHER" id="PTHR10472">
    <property type="entry name" value="D-TYROSYL-TRNA TYR DEACYLASE"/>
    <property type="match status" value="1"/>
</dbReference>
<name>A0A0L0S6L4_ALLM3</name>
<evidence type="ECO:0000256" key="2">
    <source>
        <dbReference type="ARBA" id="ARBA00013056"/>
    </source>
</evidence>
<protein>
    <recommendedName>
        <fullName evidence="3 6">D-aminoacyl-tRNA deacylase</fullName>
        <ecNumber evidence="2 6">3.1.1.96</ecNumber>
    </recommendedName>
</protein>
<dbReference type="GO" id="GO:0106026">
    <property type="term" value="F:Gly-tRNA(Ala) deacylase activity"/>
    <property type="evidence" value="ECO:0007669"/>
    <property type="project" value="RHEA"/>
</dbReference>
<dbReference type="OMA" id="VFGADMK"/>
<evidence type="ECO:0000256" key="1">
    <source>
        <dbReference type="ARBA" id="ARBA00009673"/>
    </source>
</evidence>
<dbReference type="STRING" id="578462.A0A0L0S6L4"/>
<evidence type="ECO:0000256" key="3">
    <source>
        <dbReference type="ARBA" id="ARBA00020007"/>
    </source>
</evidence>
<evidence type="ECO:0000256" key="4">
    <source>
        <dbReference type="ARBA" id="ARBA00047676"/>
    </source>
</evidence>
<keyword evidence="8" id="KW-1185">Reference proteome</keyword>
<reference evidence="8" key="2">
    <citation type="submission" date="2009-11" db="EMBL/GenBank/DDBJ databases">
        <title>The Genome Sequence of Allomyces macrogynus strain ATCC 38327.</title>
        <authorList>
            <consortium name="The Broad Institute Genome Sequencing Platform"/>
            <person name="Russ C."/>
            <person name="Cuomo C."/>
            <person name="Shea T."/>
            <person name="Young S.K."/>
            <person name="Zeng Q."/>
            <person name="Koehrsen M."/>
            <person name="Haas B."/>
            <person name="Borodovsky M."/>
            <person name="Guigo R."/>
            <person name="Alvarado L."/>
            <person name="Berlin A."/>
            <person name="Borenstein D."/>
            <person name="Chen Z."/>
            <person name="Engels R."/>
            <person name="Freedman E."/>
            <person name="Gellesch M."/>
            <person name="Goldberg J."/>
            <person name="Griggs A."/>
            <person name="Gujja S."/>
            <person name="Heiman D."/>
            <person name="Hepburn T."/>
            <person name="Howarth C."/>
            <person name="Jen D."/>
            <person name="Larson L."/>
            <person name="Lewis B."/>
            <person name="Mehta T."/>
            <person name="Park D."/>
            <person name="Pearson M."/>
            <person name="Roberts A."/>
            <person name="Saif S."/>
            <person name="Shenoy N."/>
            <person name="Sisk P."/>
            <person name="Stolte C."/>
            <person name="Sykes S."/>
            <person name="Walk T."/>
            <person name="White J."/>
            <person name="Yandava C."/>
            <person name="Burger G."/>
            <person name="Gray M.W."/>
            <person name="Holland P.W.H."/>
            <person name="King N."/>
            <person name="Lang F.B.F."/>
            <person name="Roger A.J."/>
            <person name="Ruiz-Trillo I."/>
            <person name="Lander E."/>
            <person name="Nusbaum C."/>
        </authorList>
    </citation>
    <scope>NUCLEOTIDE SEQUENCE [LARGE SCALE GENOMIC DNA]</scope>
    <source>
        <strain evidence="8">ATCC 38327</strain>
    </source>
</reference>
<organism evidence="7 8">
    <name type="scientific">Allomyces macrogynus (strain ATCC 38327)</name>
    <name type="common">Allomyces javanicus var. macrogynus</name>
    <dbReference type="NCBI Taxonomy" id="578462"/>
    <lineage>
        <taxon>Eukaryota</taxon>
        <taxon>Fungi</taxon>
        <taxon>Fungi incertae sedis</taxon>
        <taxon>Blastocladiomycota</taxon>
        <taxon>Blastocladiomycetes</taxon>
        <taxon>Blastocladiales</taxon>
        <taxon>Blastocladiaceae</taxon>
        <taxon>Allomyces</taxon>
    </lineage>
</organism>
<comment type="catalytic activity">
    <reaction evidence="4">
        <text>glycyl-tRNA(Ala) + H2O = tRNA(Ala) + glycine + H(+)</text>
        <dbReference type="Rhea" id="RHEA:53744"/>
        <dbReference type="Rhea" id="RHEA-COMP:9657"/>
        <dbReference type="Rhea" id="RHEA-COMP:13640"/>
        <dbReference type="ChEBI" id="CHEBI:15377"/>
        <dbReference type="ChEBI" id="CHEBI:15378"/>
        <dbReference type="ChEBI" id="CHEBI:57305"/>
        <dbReference type="ChEBI" id="CHEBI:78442"/>
        <dbReference type="ChEBI" id="CHEBI:78522"/>
        <dbReference type="EC" id="3.1.1.96"/>
    </reaction>
</comment>
<dbReference type="Pfam" id="PF02580">
    <property type="entry name" value="Tyr_Deacylase"/>
    <property type="match status" value="1"/>
</dbReference>
<gene>
    <name evidence="7" type="ORF">AMAG_04861</name>
</gene>
<keyword evidence="6" id="KW-0694">RNA-binding</keyword>
<dbReference type="VEuPathDB" id="FungiDB:AMAG_04861"/>
<dbReference type="Proteomes" id="UP000054350">
    <property type="component" value="Unassembled WGS sequence"/>
</dbReference>
<dbReference type="HAMAP" id="MF_00518">
    <property type="entry name" value="Deacylase_Dtd"/>
    <property type="match status" value="1"/>
</dbReference>
<dbReference type="EC" id="3.1.1.96" evidence="2 6"/>